<accession>A0A1X1WJ32</accession>
<evidence type="ECO:0000259" key="3">
    <source>
        <dbReference type="Pfam" id="PF02470"/>
    </source>
</evidence>
<dbReference type="EMBL" id="JAPQYE010000003">
    <property type="protein sequence ID" value="MCZ0728303.1"/>
    <property type="molecule type" value="Genomic_DNA"/>
</dbReference>
<organism evidence="6 7">
    <name type="scientific">Mycolicibacterium iranicum</name>
    <name type="common">Mycobacterium iranicum</name>
    <dbReference type="NCBI Taxonomy" id="912594"/>
    <lineage>
        <taxon>Bacteria</taxon>
        <taxon>Bacillati</taxon>
        <taxon>Actinomycetota</taxon>
        <taxon>Actinomycetes</taxon>
        <taxon>Mycobacteriales</taxon>
        <taxon>Mycobacteriaceae</taxon>
        <taxon>Mycolicibacterium</taxon>
    </lineage>
</organism>
<comment type="caution">
    <text evidence="6">The sequence shown here is derived from an EMBL/GenBank/DDBJ whole genome shotgun (WGS) entry which is preliminary data.</text>
</comment>
<feature type="domain" description="Mce/MlaD" evidence="3">
    <location>
        <begin position="39"/>
        <end position="112"/>
    </location>
</feature>
<gene>
    <name evidence="6" type="ORF">AWC12_18720</name>
    <name evidence="5" type="ORF">OY187_09605</name>
</gene>
<dbReference type="GO" id="GO:0005576">
    <property type="term" value="C:extracellular region"/>
    <property type="evidence" value="ECO:0007669"/>
    <property type="project" value="TreeGrafter"/>
</dbReference>
<dbReference type="EMBL" id="LQPC01000035">
    <property type="protein sequence ID" value="ORV86601.1"/>
    <property type="molecule type" value="Genomic_DNA"/>
</dbReference>
<feature type="transmembrane region" description="Helical" evidence="2">
    <location>
        <begin position="9"/>
        <end position="28"/>
    </location>
</feature>
<feature type="region of interest" description="Disordered" evidence="1">
    <location>
        <begin position="336"/>
        <end position="360"/>
    </location>
</feature>
<evidence type="ECO:0000313" key="5">
    <source>
        <dbReference type="EMBL" id="MCZ0728303.1"/>
    </source>
</evidence>
<evidence type="ECO:0000313" key="7">
    <source>
        <dbReference type="Proteomes" id="UP000193622"/>
    </source>
</evidence>
<dbReference type="PANTHER" id="PTHR33371">
    <property type="entry name" value="INTERMEMBRANE PHOSPHOLIPID TRANSPORT SYSTEM BINDING PROTEIN MLAD-RELATED"/>
    <property type="match status" value="1"/>
</dbReference>
<dbReference type="PRINTS" id="PR01782">
    <property type="entry name" value="MCEVIRFACTOR"/>
</dbReference>
<reference evidence="5" key="2">
    <citation type="submission" date="2022-12" db="EMBL/GenBank/DDBJ databases">
        <title>Whole genome sequence of Mycolicibacterium iranicum strain SBH312.</title>
        <authorList>
            <person name="Jani J."/>
            <person name="Arifin Mustapha Z."/>
            <person name="Ahmed K."/>
            <person name="Kai Ling C."/>
        </authorList>
    </citation>
    <scope>NUCLEOTIDE SEQUENCE</scope>
    <source>
        <strain evidence="5">SBH312</strain>
    </source>
</reference>
<dbReference type="InterPro" id="IPR005693">
    <property type="entry name" value="Mce"/>
</dbReference>
<keyword evidence="2" id="KW-1133">Transmembrane helix</keyword>
<evidence type="ECO:0000256" key="1">
    <source>
        <dbReference type="SAM" id="MobiDB-lite"/>
    </source>
</evidence>
<protein>
    <submittedName>
        <fullName evidence="5">MCE family protein</fullName>
    </submittedName>
    <submittedName>
        <fullName evidence="6">Mammalian cell entry protein</fullName>
    </submittedName>
</protein>
<dbReference type="Proteomes" id="UP000193622">
    <property type="component" value="Unassembled WGS sequence"/>
</dbReference>
<keyword evidence="2" id="KW-0472">Membrane</keyword>
<name>A0A1X1WJ32_MYCIR</name>
<dbReference type="InterPro" id="IPR024516">
    <property type="entry name" value="Mce_C"/>
</dbReference>
<dbReference type="Proteomes" id="UP001084650">
    <property type="component" value="Unassembled WGS sequence"/>
</dbReference>
<feature type="domain" description="Mammalian cell entry C-terminal" evidence="4">
    <location>
        <begin position="117"/>
        <end position="299"/>
    </location>
</feature>
<dbReference type="InterPro" id="IPR052336">
    <property type="entry name" value="MlaD_Phospholipid_Transporter"/>
</dbReference>
<dbReference type="Pfam" id="PF02470">
    <property type="entry name" value="MlaD"/>
    <property type="match status" value="1"/>
</dbReference>
<dbReference type="AlphaFoldDB" id="A0A1X1WJ32"/>
<evidence type="ECO:0000313" key="6">
    <source>
        <dbReference type="EMBL" id="ORV86601.1"/>
    </source>
</evidence>
<sequence>MIKYRSAGLIRAGFIGGVLVLLVIVVGLNPEQLVGQATKIRYQAVFADAGGLGVGNDVKVSGVEVGTVSGIVLERGAARVTFTVDSGVSLGAQTTAHIRTGTLLGERMLTLESHGAESLRPMDIIPASRTSSPYALNEAIGDLTTNTKGTDTQALNQSLDTLSSTLDQIAPQLGPTFDGLSRLSKSLNSRDEAITELLDQAGNITSVLAQRSQEVNSLILNGNDLLGVLVDRRRAIAALLADTSALANNLSGLVAENEQQLAPALEKLNGVLAVLEDNRDKLSQALPSLAKFQSAFSEIVASGPFYNAYVPNLIPGQFLQPFLDYAFGFRRGVNAGQPPDDAGPRAELPFPYNGIPERPR</sequence>
<dbReference type="RefSeq" id="WP_085175993.1">
    <property type="nucleotide sequence ID" value="NZ_JAPQYE010000003.1"/>
</dbReference>
<evidence type="ECO:0000313" key="8">
    <source>
        <dbReference type="Proteomes" id="UP001084650"/>
    </source>
</evidence>
<evidence type="ECO:0000256" key="2">
    <source>
        <dbReference type="SAM" id="Phobius"/>
    </source>
</evidence>
<proteinExistence type="predicted"/>
<keyword evidence="2" id="KW-0812">Transmembrane</keyword>
<keyword evidence="8" id="KW-1185">Reference proteome</keyword>
<dbReference type="Pfam" id="PF11887">
    <property type="entry name" value="Mce4_CUP1"/>
    <property type="match status" value="1"/>
</dbReference>
<evidence type="ECO:0000259" key="4">
    <source>
        <dbReference type="Pfam" id="PF11887"/>
    </source>
</evidence>
<dbReference type="InterPro" id="IPR003399">
    <property type="entry name" value="Mce/MlaD"/>
</dbReference>
<dbReference type="NCBIfam" id="TIGR00996">
    <property type="entry name" value="Mtu_fam_mce"/>
    <property type="match status" value="1"/>
</dbReference>
<reference evidence="6 7" key="1">
    <citation type="submission" date="2016-01" db="EMBL/GenBank/DDBJ databases">
        <title>The new phylogeny of the genus Mycobacterium.</title>
        <authorList>
            <person name="Tarcisio F."/>
            <person name="Conor M."/>
            <person name="Antonella G."/>
            <person name="Elisabetta G."/>
            <person name="Giulia F.S."/>
            <person name="Sara T."/>
            <person name="Anna F."/>
            <person name="Clotilde B."/>
            <person name="Roberto B."/>
            <person name="Veronica D.S."/>
            <person name="Fabio R."/>
            <person name="Monica P."/>
            <person name="Olivier J."/>
            <person name="Enrico T."/>
            <person name="Nicola S."/>
        </authorList>
    </citation>
    <scope>NUCLEOTIDE SEQUENCE [LARGE SCALE GENOMIC DNA]</scope>
    <source>
        <strain evidence="6 7">DSM 45541</strain>
    </source>
</reference>
<dbReference type="PANTHER" id="PTHR33371:SF18">
    <property type="entry name" value="MCE-FAMILY PROTEIN MCE3C"/>
    <property type="match status" value="1"/>
</dbReference>